<geneLocation type="plastid" evidence="3"/>
<name>A0A8H2SI85_9STRA</name>
<evidence type="ECO:0000256" key="2">
    <source>
        <dbReference type="SAM" id="SignalP"/>
    </source>
</evidence>
<feature type="transmembrane region" description="Helical" evidence="1">
    <location>
        <begin position="66"/>
        <end position="99"/>
    </location>
</feature>
<organism evidence="3 4">
    <name type="scientific">Nitzschia inconspicua</name>
    <dbReference type="NCBI Taxonomy" id="303405"/>
    <lineage>
        <taxon>Eukaryota</taxon>
        <taxon>Sar</taxon>
        <taxon>Stramenopiles</taxon>
        <taxon>Ochrophyta</taxon>
        <taxon>Bacillariophyta</taxon>
        <taxon>Bacillariophyceae</taxon>
        <taxon>Bacillariophycidae</taxon>
        <taxon>Bacillariales</taxon>
        <taxon>Bacillariaceae</taxon>
        <taxon>Nitzschia</taxon>
    </lineage>
</organism>
<keyword evidence="1" id="KW-1133">Transmembrane helix</keyword>
<keyword evidence="1" id="KW-0472">Membrane</keyword>
<dbReference type="Proteomes" id="UP000693970">
    <property type="component" value="Plastid Pltd"/>
</dbReference>
<keyword evidence="1" id="KW-0812">Transmembrane</keyword>
<keyword evidence="2" id="KW-0732">Signal</keyword>
<keyword evidence="3" id="KW-0934">Plastid</keyword>
<sequence length="103" mass="10602">MKKKVKTHLKHVAYAFLSLLVVIGPSPARALDSNDVINQTLANESSSDMIKEALNLALQAAKSKPLLAVATSITCLACVPASGVAAIPGLCIACGILIAKTFG</sequence>
<reference evidence="3" key="1">
    <citation type="journal article" date="2021" name="Sci. Rep.">
        <title>Diploid genomic architecture of Nitzschia inconspicua, an elite biomass production diatom.</title>
        <authorList>
            <person name="Oliver A."/>
            <person name="Podell S."/>
            <person name="Pinowska A."/>
            <person name="Traller J.C."/>
            <person name="Smith S.R."/>
            <person name="McClure R."/>
            <person name="Beliaev A."/>
            <person name="Bohutskyi P."/>
            <person name="Hill E.A."/>
            <person name="Rabines A."/>
            <person name="Zheng H."/>
            <person name="Allen L.Z."/>
            <person name="Kuo A."/>
            <person name="Grigoriev I.V."/>
            <person name="Allen A.E."/>
            <person name="Hazlebeck D."/>
            <person name="Allen E.E."/>
        </authorList>
    </citation>
    <scope>NUCLEOTIDE SEQUENCE</scope>
    <source>
        <strain evidence="3">Hildebrandi</strain>
    </source>
</reference>
<protein>
    <submittedName>
        <fullName evidence="3">Uncharacterized protein</fullName>
    </submittedName>
</protein>
<evidence type="ECO:0000313" key="3">
    <source>
        <dbReference type="EMBL" id="QXE46145.1"/>
    </source>
</evidence>
<feature type="chain" id="PRO_5034039192" evidence="2">
    <location>
        <begin position="31"/>
        <end position="103"/>
    </location>
</feature>
<evidence type="ECO:0000313" key="4">
    <source>
        <dbReference type="Proteomes" id="UP000693970"/>
    </source>
</evidence>
<dbReference type="AlphaFoldDB" id="A0A8H2SI85"/>
<evidence type="ECO:0000256" key="1">
    <source>
        <dbReference type="SAM" id="Phobius"/>
    </source>
</evidence>
<dbReference type="EMBL" id="MW971520">
    <property type="protein sequence ID" value="QXE46145.1"/>
    <property type="molecule type" value="Genomic_DNA"/>
</dbReference>
<proteinExistence type="predicted"/>
<gene>
    <name evidence="3" type="ORF">IV203_000067</name>
</gene>
<accession>A0A8H2SI85</accession>
<keyword evidence="4" id="KW-1185">Reference proteome</keyword>
<feature type="signal peptide" evidence="2">
    <location>
        <begin position="1"/>
        <end position="30"/>
    </location>
</feature>